<comment type="similarity">
    <text evidence="2 9">Belongs to the glycosyl hydrolase 28 family.</text>
</comment>
<sequence>MDSKWVLSVYATLVLFLCSRNVNGQSKIFKVTDYGAVSDGKTDNSKAFLNAWKEACETNEGELYIPSGTYLLSGATFEGSCNGNTYFHNMGTLKASAGSNTQHDYWISFQEIDGLTISGQGTFDGNGPSAWRGIGKRQTSIKAIKVKNLNIIGISSLNSKMFHFHIVLCENVIVNNVNIRAPANSPNTDGIHVARCSNVSITNSRISTGDDCISMGDGIKNINIESIMCGPGHGISIGSLGKYDDEEDVTGVHVKNCTLSNTTNGLRFKTWAPSSVSTTVSDVTFENINIVNVKNPIIIDQFYCPGSGCRHDKDSDIKINGVKYINIKGASAVEVALNLQCSRSKPCQNIQFDGLDITTTNGGPSTAVCSGIRPQFVGADDNPSTCVHSTIEDYWLY</sequence>
<keyword evidence="7" id="KW-0961">Cell wall biogenesis/degradation</keyword>
<protein>
    <submittedName>
        <fullName evidence="11">Uncharacterized protein</fullName>
    </submittedName>
</protein>
<dbReference type="FunFam" id="2.160.20.10:FF:000004">
    <property type="entry name" value="Pectin lyase-like superfamily protein"/>
    <property type="match status" value="1"/>
</dbReference>
<dbReference type="InterPro" id="IPR006626">
    <property type="entry name" value="PbH1"/>
</dbReference>
<evidence type="ECO:0000256" key="1">
    <source>
        <dbReference type="ARBA" id="ARBA00004191"/>
    </source>
</evidence>
<feature type="chain" id="PRO_5044895486" evidence="10">
    <location>
        <begin position="25"/>
        <end position="397"/>
    </location>
</feature>
<keyword evidence="6 9" id="KW-0326">Glycosidase</keyword>
<keyword evidence="4" id="KW-0964">Secreted</keyword>
<dbReference type="PANTHER" id="PTHR31375">
    <property type="match status" value="1"/>
</dbReference>
<evidence type="ECO:0000256" key="3">
    <source>
        <dbReference type="ARBA" id="ARBA00022512"/>
    </source>
</evidence>
<dbReference type="GO" id="GO:0071555">
    <property type="term" value="P:cell wall organization"/>
    <property type="evidence" value="ECO:0007669"/>
    <property type="project" value="UniProtKB-KW"/>
</dbReference>
<dbReference type="InterPro" id="IPR012334">
    <property type="entry name" value="Pectin_lyas_fold"/>
</dbReference>
<evidence type="ECO:0000313" key="11">
    <source>
        <dbReference type="EMBL" id="KAL3637945.1"/>
    </source>
</evidence>
<dbReference type="AlphaFoldDB" id="A0ABD3DAM8"/>
<proteinExistence type="inferred from homology"/>
<keyword evidence="5 9" id="KW-0378">Hydrolase</keyword>
<keyword evidence="12" id="KW-1185">Reference proteome</keyword>
<gene>
    <name evidence="11" type="ORF">CASFOL_018393</name>
</gene>
<dbReference type="SMART" id="SM00710">
    <property type="entry name" value="PbH1"/>
    <property type="match status" value="5"/>
</dbReference>
<dbReference type="GO" id="GO:0004553">
    <property type="term" value="F:hydrolase activity, hydrolyzing O-glycosyl compounds"/>
    <property type="evidence" value="ECO:0007669"/>
    <property type="project" value="UniProtKB-ARBA"/>
</dbReference>
<dbReference type="PROSITE" id="PS00502">
    <property type="entry name" value="POLYGALACTURONASE"/>
    <property type="match status" value="1"/>
</dbReference>
<dbReference type="InterPro" id="IPR011050">
    <property type="entry name" value="Pectin_lyase_fold/virulence"/>
</dbReference>
<evidence type="ECO:0000256" key="9">
    <source>
        <dbReference type="RuleBase" id="RU361169"/>
    </source>
</evidence>
<comment type="subcellular location">
    <subcellularLocation>
        <location evidence="1">Secreted</location>
        <location evidence="1">Cell wall</location>
    </subcellularLocation>
</comment>
<dbReference type="Pfam" id="PF00295">
    <property type="entry name" value="Glyco_hydro_28"/>
    <property type="match status" value="1"/>
</dbReference>
<reference evidence="12" key="1">
    <citation type="journal article" date="2024" name="IScience">
        <title>Strigolactones Initiate the Formation of Haustorium-like Structures in Castilleja.</title>
        <authorList>
            <person name="Buerger M."/>
            <person name="Peterson D."/>
            <person name="Chory J."/>
        </authorList>
    </citation>
    <scope>NUCLEOTIDE SEQUENCE [LARGE SCALE GENOMIC DNA]</scope>
</reference>
<keyword evidence="3" id="KW-0134">Cell wall</keyword>
<feature type="active site" evidence="8">
    <location>
        <position position="233"/>
    </location>
</feature>
<evidence type="ECO:0000256" key="10">
    <source>
        <dbReference type="SAM" id="SignalP"/>
    </source>
</evidence>
<evidence type="ECO:0000256" key="4">
    <source>
        <dbReference type="ARBA" id="ARBA00022525"/>
    </source>
</evidence>
<accession>A0ABD3DAM8</accession>
<evidence type="ECO:0000256" key="8">
    <source>
        <dbReference type="PROSITE-ProRule" id="PRU10052"/>
    </source>
</evidence>
<keyword evidence="10" id="KW-0732">Signal</keyword>
<evidence type="ECO:0000256" key="5">
    <source>
        <dbReference type="ARBA" id="ARBA00022801"/>
    </source>
</evidence>
<evidence type="ECO:0000256" key="6">
    <source>
        <dbReference type="ARBA" id="ARBA00023295"/>
    </source>
</evidence>
<organism evidence="11 12">
    <name type="scientific">Castilleja foliolosa</name>
    <dbReference type="NCBI Taxonomy" id="1961234"/>
    <lineage>
        <taxon>Eukaryota</taxon>
        <taxon>Viridiplantae</taxon>
        <taxon>Streptophyta</taxon>
        <taxon>Embryophyta</taxon>
        <taxon>Tracheophyta</taxon>
        <taxon>Spermatophyta</taxon>
        <taxon>Magnoliopsida</taxon>
        <taxon>eudicotyledons</taxon>
        <taxon>Gunneridae</taxon>
        <taxon>Pentapetalae</taxon>
        <taxon>asterids</taxon>
        <taxon>lamiids</taxon>
        <taxon>Lamiales</taxon>
        <taxon>Orobanchaceae</taxon>
        <taxon>Pedicularideae</taxon>
        <taxon>Castillejinae</taxon>
        <taxon>Castilleja</taxon>
    </lineage>
</organism>
<dbReference type="Gene3D" id="2.160.20.10">
    <property type="entry name" value="Single-stranded right-handed beta-helix, Pectin lyase-like"/>
    <property type="match status" value="1"/>
</dbReference>
<dbReference type="EMBL" id="JAVIJP010000023">
    <property type="protein sequence ID" value="KAL3637945.1"/>
    <property type="molecule type" value="Genomic_DNA"/>
</dbReference>
<dbReference type="InterPro" id="IPR000743">
    <property type="entry name" value="Glyco_hydro_28"/>
</dbReference>
<evidence type="ECO:0000313" key="12">
    <source>
        <dbReference type="Proteomes" id="UP001632038"/>
    </source>
</evidence>
<evidence type="ECO:0000256" key="7">
    <source>
        <dbReference type="ARBA" id="ARBA00023316"/>
    </source>
</evidence>
<name>A0ABD3DAM8_9LAMI</name>
<comment type="caution">
    <text evidence="11">The sequence shown here is derived from an EMBL/GenBank/DDBJ whole genome shotgun (WGS) entry which is preliminary data.</text>
</comment>
<feature type="signal peptide" evidence="10">
    <location>
        <begin position="1"/>
        <end position="24"/>
    </location>
</feature>
<evidence type="ECO:0000256" key="2">
    <source>
        <dbReference type="ARBA" id="ARBA00008834"/>
    </source>
</evidence>
<dbReference type="SUPFAM" id="SSF51126">
    <property type="entry name" value="Pectin lyase-like"/>
    <property type="match status" value="1"/>
</dbReference>
<dbReference type="Proteomes" id="UP001632038">
    <property type="component" value="Unassembled WGS sequence"/>
</dbReference>